<dbReference type="InterPro" id="IPR020449">
    <property type="entry name" value="Tscrpt_reg_AraC-type_HTH"/>
</dbReference>
<dbReference type="InterPro" id="IPR009057">
    <property type="entry name" value="Homeodomain-like_sf"/>
</dbReference>
<keyword evidence="4" id="KW-0804">Transcription</keyword>
<dbReference type="PANTHER" id="PTHR43280">
    <property type="entry name" value="ARAC-FAMILY TRANSCRIPTIONAL REGULATOR"/>
    <property type="match status" value="1"/>
</dbReference>
<dbReference type="SUPFAM" id="SSF51215">
    <property type="entry name" value="Regulatory protein AraC"/>
    <property type="match status" value="1"/>
</dbReference>
<dbReference type="PRINTS" id="PR00032">
    <property type="entry name" value="HTHARAC"/>
</dbReference>
<sequence length="285" mass="30788">MTQGAQILTYNLFGESTDLPDVVHCETIETRSRLHDWEFAPHRHARLHQALFVETGGGQASLDGMTLDLRPMCLLNVPTGLVHGFRFAPGTVGLVVTLAAEILDESLHPAEGLRPVLARPALIDADPATVATLRAIAAEHPGRGFARAQILRALAGELLGRIARSLTDESPEDAAGGGDLLDRFSALLDAHYADHWKVADYANALAVSTTHLSRVARAATGRPATGLIEERLIREARRNLVYTNLPVSTVAYALGFSDPAYFSRVFSRATGLSPRAFRARLQDGN</sequence>
<evidence type="ECO:0000313" key="6">
    <source>
        <dbReference type="EMBL" id="MFC3144923.1"/>
    </source>
</evidence>
<dbReference type="Pfam" id="PF02311">
    <property type="entry name" value="AraC_binding"/>
    <property type="match status" value="1"/>
</dbReference>
<keyword evidence="3" id="KW-0010">Activator</keyword>
<dbReference type="SUPFAM" id="SSF46689">
    <property type="entry name" value="Homeodomain-like"/>
    <property type="match status" value="1"/>
</dbReference>
<dbReference type="Proteomes" id="UP001595632">
    <property type="component" value="Unassembled WGS sequence"/>
</dbReference>
<evidence type="ECO:0000256" key="3">
    <source>
        <dbReference type="ARBA" id="ARBA00023159"/>
    </source>
</evidence>
<name>A0ABV7GXA5_9RHOB</name>
<evidence type="ECO:0000259" key="5">
    <source>
        <dbReference type="PROSITE" id="PS01124"/>
    </source>
</evidence>
<organism evidence="6 7">
    <name type="scientific">Psychromarinibacter halotolerans</name>
    <dbReference type="NCBI Taxonomy" id="1775175"/>
    <lineage>
        <taxon>Bacteria</taxon>
        <taxon>Pseudomonadati</taxon>
        <taxon>Pseudomonadota</taxon>
        <taxon>Alphaproteobacteria</taxon>
        <taxon>Rhodobacterales</taxon>
        <taxon>Paracoccaceae</taxon>
        <taxon>Psychromarinibacter</taxon>
    </lineage>
</organism>
<dbReference type="InterPro" id="IPR047264">
    <property type="entry name" value="Cupin_HpaA-like_N"/>
</dbReference>
<dbReference type="InterPro" id="IPR018060">
    <property type="entry name" value="HTH_AraC"/>
</dbReference>
<dbReference type="CDD" id="cd06999">
    <property type="entry name" value="cupin_HpaA-like_N"/>
    <property type="match status" value="1"/>
</dbReference>
<evidence type="ECO:0000313" key="7">
    <source>
        <dbReference type="Proteomes" id="UP001595632"/>
    </source>
</evidence>
<dbReference type="RefSeq" id="WP_275634487.1">
    <property type="nucleotide sequence ID" value="NZ_JARGYD010000009.1"/>
</dbReference>
<dbReference type="EMBL" id="JBHRTB010000010">
    <property type="protein sequence ID" value="MFC3144923.1"/>
    <property type="molecule type" value="Genomic_DNA"/>
</dbReference>
<dbReference type="Gene3D" id="2.60.120.10">
    <property type="entry name" value="Jelly Rolls"/>
    <property type="match status" value="1"/>
</dbReference>
<feature type="domain" description="HTH araC/xylS-type" evidence="5">
    <location>
        <begin position="182"/>
        <end position="280"/>
    </location>
</feature>
<evidence type="ECO:0000256" key="1">
    <source>
        <dbReference type="ARBA" id="ARBA00023015"/>
    </source>
</evidence>
<comment type="caution">
    <text evidence="6">The sequence shown here is derived from an EMBL/GenBank/DDBJ whole genome shotgun (WGS) entry which is preliminary data.</text>
</comment>
<accession>A0ABV7GXA5</accession>
<dbReference type="PANTHER" id="PTHR43280:SF32">
    <property type="entry name" value="TRANSCRIPTIONAL REGULATORY PROTEIN"/>
    <property type="match status" value="1"/>
</dbReference>
<dbReference type="SMART" id="SM00342">
    <property type="entry name" value="HTH_ARAC"/>
    <property type="match status" value="1"/>
</dbReference>
<keyword evidence="1" id="KW-0805">Transcription regulation</keyword>
<gene>
    <name evidence="6" type="ORF">ACFOGP_19540</name>
</gene>
<keyword evidence="7" id="KW-1185">Reference proteome</keyword>
<evidence type="ECO:0000256" key="2">
    <source>
        <dbReference type="ARBA" id="ARBA00023125"/>
    </source>
</evidence>
<dbReference type="Gene3D" id="1.10.10.60">
    <property type="entry name" value="Homeodomain-like"/>
    <property type="match status" value="1"/>
</dbReference>
<dbReference type="PROSITE" id="PS01124">
    <property type="entry name" value="HTH_ARAC_FAMILY_2"/>
    <property type="match status" value="1"/>
</dbReference>
<dbReference type="InterPro" id="IPR014710">
    <property type="entry name" value="RmlC-like_jellyroll"/>
</dbReference>
<reference evidence="7" key="1">
    <citation type="journal article" date="2019" name="Int. J. Syst. Evol. Microbiol.">
        <title>The Global Catalogue of Microorganisms (GCM) 10K type strain sequencing project: providing services to taxonomists for standard genome sequencing and annotation.</title>
        <authorList>
            <consortium name="The Broad Institute Genomics Platform"/>
            <consortium name="The Broad Institute Genome Sequencing Center for Infectious Disease"/>
            <person name="Wu L."/>
            <person name="Ma J."/>
        </authorList>
    </citation>
    <scope>NUCLEOTIDE SEQUENCE [LARGE SCALE GENOMIC DNA]</scope>
    <source>
        <strain evidence="7">KCTC 52366</strain>
    </source>
</reference>
<protein>
    <submittedName>
        <fullName evidence="6">Helix-turn-helix domain-containing protein</fullName>
    </submittedName>
</protein>
<dbReference type="Pfam" id="PF12833">
    <property type="entry name" value="HTH_18"/>
    <property type="match status" value="1"/>
</dbReference>
<dbReference type="InterPro" id="IPR037923">
    <property type="entry name" value="HTH-like"/>
</dbReference>
<keyword evidence="2" id="KW-0238">DNA-binding</keyword>
<dbReference type="InterPro" id="IPR003313">
    <property type="entry name" value="AraC-bd"/>
</dbReference>
<proteinExistence type="predicted"/>
<evidence type="ECO:0000256" key="4">
    <source>
        <dbReference type="ARBA" id="ARBA00023163"/>
    </source>
</evidence>